<accession>A0A2V0PDS5</accession>
<dbReference type="PANTHER" id="PTHR47358:SF2">
    <property type="entry name" value="E3 UBIQUITIN-PROTEIN LIGASE HOS1"/>
    <property type="match status" value="1"/>
</dbReference>
<feature type="compositionally biased region" description="Low complexity" evidence="3">
    <location>
        <begin position="725"/>
        <end position="741"/>
    </location>
</feature>
<feature type="domain" description="ELYS-like" evidence="4">
    <location>
        <begin position="253"/>
        <end position="492"/>
    </location>
</feature>
<dbReference type="AlphaFoldDB" id="A0A2V0PDS5"/>
<comment type="caution">
    <text evidence="5">The sequence shown here is derived from an EMBL/GenBank/DDBJ whole genome shotgun (WGS) entry which is preliminary data.</text>
</comment>
<evidence type="ECO:0000313" key="5">
    <source>
        <dbReference type="EMBL" id="GBF96053.1"/>
    </source>
</evidence>
<dbReference type="EMBL" id="BDRX01000074">
    <property type="protein sequence ID" value="GBF96053.1"/>
    <property type="molecule type" value="Genomic_DNA"/>
</dbReference>
<dbReference type="Proteomes" id="UP000247498">
    <property type="component" value="Unassembled WGS sequence"/>
</dbReference>
<reference evidence="5 6" key="1">
    <citation type="journal article" date="2018" name="Sci. Rep.">
        <title>Raphidocelis subcapitata (=Pseudokirchneriella subcapitata) provides an insight into genome evolution and environmental adaptations in the Sphaeropleales.</title>
        <authorList>
            <person name="Suzuki S."/>
            <person name="Yamaguchi H."/>
            <person name="Nakajima N."/>
            <person name="Kawachi M."/>
        </authorList>
    </citation>
    <scope>NUCLEOTIDE SEQUENCE [LARGE SCALE GENOMIC DNA]</scope>
    <source>
        <strain evidence="5 6">NIES-35</strain>
    </source>
</reference>
<comment type="subcellular location">
    <subcellularLocation>
        <location evidence="1">Nucleus</location>
    </subcellularLocation>
</comment>
<gene>
    <name evidence="5" type="ORF">Rsub_08929</name>
</gene>
<dbReference type="GO" id="GO:0005634">
    <property type="term" value="C:nucleus"/>
    <property type="evidence" value="ECO:0007669"/>
    <property type="project" value="UniProtKB-SubCell"/>
</dbReference>
<protein>
    <recommendedName>
        <fullName evidence="4">ELYS-like domain-containing protein</fullName>
    </recommendedName>
</protein>
<dbReference type="GO" id="GO:0004842">
    <property type="term" value="F:ubiquitin-protein transferase activity"/>
    <property type="evidence" value="ECO:0007669"/>
    <property type="project" value="InterPro"/>
</dbReference>
<feature type="region of interest" description="Disordered" evidence="3">
    <location>
        <begin position="724"/>
        <end position="748"/>
    </location>
</feature>
<sequence>MQALALQQILVEAPPLEVARGGGVAERVRALAQRLSLGAGAGAAGEDAFDAVLEAALAGGMASWVGDWAATVCSSDAGLGSEDPLETRLLSADALGGFCGRAAAALADRLQALAAPGAAPADDAEGELARISANLEALLQITGNVVAEGGSRTDLASLLYRLRLMHQSAQALAYCLACGIDPAAGPRDHPSRAVWERAVEGRRAAAPSGRLFLDDLLAAGPAPGTVARAAGSPAKAGRATRSAAAAAAAVPAAGAGYPWGSPAAAVEALFTADSGAGAAPADEAARRARLAALFYFLADGGWTGDDGGGPITARGFAGAFHLSPGLVAQWQAQQLLDRAAGGAGSADAALARACDLLLGCANAATPFRLVEALAAAGQPAAALAVQRARGTAGGGAGLHEARVLLAARLECGLLHEAHAGLGAHCSQLASQRDRASHLEALMAQLLEWCGARDDARRQAGGSATRPPGNPGGWLQQVAQLPLSSDEERFLAGWIEARAAAGAADGDLLSLYLLQRGRALEALAAYARWRDSPAAAAAASNPAAAARAAQLKALMSAAAASLPPCLRGAALAGSGDGGARRLTSGLAAEAAAGVQPTQLLAPRGAEPPAFLSPVVPPAPTAAPSGPDGAAATEPAGMEGATAAGDALQEMAVDAASDPQAAAAAAALPVPPPGGLLFGVPAAPSGSLFGALSAAGPAASAGGSAPLAGAASIVSDAEFRQQLLGLPASSQGAAGGRARPATRSTKRQRH</sequence>
<dbReference type="InterPro" id="IPR025151">
    <property type="entry name" value="ELYS_dom"/>
</dbReference>
<dbReference type="STRING" id="307507.A0A2V0PDS5"/>
<name>A0A2V0PDS5_9CHLO</name>
<evidence type="ECO:0000256" key="3">
    <source>
        <dbReference type="SAM" id="MobiDB-lite"/>
    </source>
</evidence>
<dbReference type="Pfam" id="PF13934">
    <property type="entry name" value="ELYS"/>
    <property type="match status" value="1"/>
</dbReference>
<dbReference type="PANTHER" id="PTHR47358">
    <property type="entry name" value="E3 UBIQUITIN-PROTEIN LIGASE HOS1"/>
    <property type="match status" value="1"/>
</dbReference>
<keyword evidence="2" id="KW-0539">Nucleus</keyword>
<proteinExistence type="predicted"/>
<feature type="region of interest" description="Disordered" evidence="3">
    <location>
        <begin position="601"/>
        <end position="634"/>
    </location>
</feature>
<dbReference type="GO" id="GO:0016567">
    <property type="term" value="P:protein ubiquitination"/>
    <property type="evidence" value="ECO:0007669"/>
    <property type="project" value="InterPro"/>
</dbReference>
<organism evidence="5 6">
    <name type="scientific">Raphidocelis subcapitata</name>
    <dbReference type="NCBI Taxonomy" id="307507"/>
    <lineage>
        <taxon>Eukaryota</taxon>
        <taxon>Viridiplantae</taxon>
        <taxon>Chlorophyta</taxon>
        <taxon>core chlorophytes</taxon>
        <taxon>Chlorophyceae</taxon>
        <taxon>CS clade</taxon>
        <taxon>Sphaeropleales</taxon>
        <taxon>Selenastraceae</taxon>
        <taxon>Raphidocelis</taxon>
    </lineage>
</organism>
<keyword evidence="6" id="KW-1185">Reference proteome</keyword>
<dbReference type="InterPro" id="IPR044718">
    <property type="entry name" value="HOS1"/>
</dbReference>
<evidence type="ECO:0000259" key="4">
    <source>
        <dbReference type="Pfam" id="PF13934"/>
    </source>
</evidence>
<evidence type="ECO:0000256" key="2">
    <source>
        <dbReference type="ARBA" id="ARBA00023242"/>
    </source>
</evidence>
<evidence type="ECO:0000313" key="6">
    <source>
        <dbReference type="Proteomes" id="UP000247498"/>
    </source>
</evidence>
<feature type="compositionally biased region" description="Low complexity" evidence="3">
    <location>
        <begin position="620"/>
        <end position="631"/>
    </location>
</feature>
<evidence type="ECO:0000256" key="1">
    <source>
        <dbReference type="ARBA" id="ARBA00004123"/>
    </source>
</evidence>
<dbReference type="InParanoid" id="A0A2V0PDS5"/>